<dbReference type="EMBL" id="HE650823">
    <property type="protein sequence ID" value="CCF57354.1"/>
    <property type="molecule type" value="Genomic_DNA"/>
</dbReference>
<dbReference type="InterPro" id="IPR011993">
    <property type="entry name" value="PH-like_dom_sf"/>
</dbReference>
<dbReference type="SMART" id="SM00568">
    <property type="entry name" value="GRAM"/>
    <property type="match status" value="1"/>
</dbReference>
<dbReference type="Proteomes" id="UP000005220">
    <property type="component" value="Chromosome 3"/>
</dbReference>
<sequence length="608" mass="68601">MATMEESNTTTLEDADEFDAWEPVDGGDSDLSKQIGETNLGDELLNKETSPVSNDETNVSKDLTIDTDINKTIPSEHSSPSFINNMISSFKLRSATSPANAVASPTDSIKNQPISSPSIISHRRNTSMSSIQRRNTSTSSNASTTTTAHEKELTPLEPDFDTKRFMENKYMDTEYHLASITRNVDFHKIFQRSSDDKLIDDFSCALSKDFLYQGRLYVSEFNLCFISNILGWKSKIVEIPFKRVTYIEKTSTGGLFPNAISIETKNDKFQFNNFISRDKCFDLIKEVWSRNLLAKEEEGDEDDSSSESEEELEKEISMTDFSDQNISSSLADKSKLINCFQFKTSSPFYDENETIQSSETLLPELNKNESIIFQTTLNCTPMQAYKIIFNDSDFLNEFIESLDGSNIDIPTEPFNLENPVRNYSYDKALKYPAGPKSTKCIVSDEIIQLSSRETIVVVNSTRTPDVPSGNSFTTKLKYIFRWNNENKCEFSVGFWVEWTGSSWIKSMVENGGRNGSIDACNILLEVLNKYIDSYIEVLGLEGKENIPSAQSITEKPVSSTTDTGVKITENITTRLLLFVIVLLLLLNGYNQVKLQRTINKLVLKVNDL</sequence>
<dbReference type="PROSITE" id="PS51778">
    <property type="entry name" value="VAST"/>
    <property type="match status" value="1"/>
</dbReference>
<feature type="compositionally biased region" description="Acidic residues" evidence="7">
    <location>
        <begin position="297"/>
        <end position="313"/>
    </location>
</feature>
<dbReference type="AlphaFoldDB" id="H2ASK4"/>
<dbReference type="GO" id="GO:0005886">
    <property type="term" value="C:plasma membrane"/>
    <property type="evidence" value="ECO:0007669"/>
    <property type="project" value="TreeGrafter"/>
</dbReference>
<dbReference type="CDD" id="cd13220">
    <property type="entry name" value="PH-GRAM_GRAMDC"/>
    <property type="match status" value="1"/>
</dbReference>
<name>H2ASK4_KAZAF</name>
<feature type="region of interest" description="Disordered" evidence="7">
    <location>
        <begin position="296"/>
        <end position="317"/>
    </location>
</feature>
<feature type="domain" description="VASt" evidence="9">
    <location>
        <begin position="368"/>
        <end position="535"/>
    </location>
</feature>
<protein>
    <recommendedName>
        <fullName evidence="9">VASt domain-containing protein</fullName>
    </recommendedName>
</protein>
<evidence type="ECO:0000256" key="5">
    <source>
        <dbReference type="ARBA" id="ARBA00023136"/>
    </source>
</evidence>
<dbReference type="eggNOG" id="KOG1032">
    <property type="taxonomic scope" value="Eukaryota"/>
</dbReference>
<feature type="compositionally biased region" description="Low complexity" evidence="7">
    <location>
        <begin position="135"/>
        <end position="147"/>
    </location>
</feature>
<evidence type="ECO:0000256" key="8">
    <source>
        <dbReference type="SAM" id="Phobius"/>
    </source>
</evidence>
<dbReference type="GO" id="GO:0032934">
    <property type="term" value="F:sterol binding"/>
    <property type="evidence" value="ECO:0007669"/>
    <property type="project" value="TreeGrafter"/>
</dbReference>
<evidence type="ECO:0000256" key="1">
    <source>
        <dbReference type="ARBA" id="ARBA00004586"/>
    </source>
</evidence>
<dbReference type="GO" id="GO:0005739">
    <property type="term" value="C:mitochondrion"/>
    <property type="evidence" value="ECO:0007669"/>
    <property type="project" value="TreeGrafter"/>
</dbReference>
<comment type="similarity">
    <text evidence="2">Belongs to the YSP2 family.</text>
</comment>
<dbReference type="InParanoid" id="H2ASK4"/>
<dbReference type="OrthoDB" id="2162691at2759"/>
<dbReference type="InterPro" id="IPR051482">
    <property type="entry name" value="Cholesterol_transport"/>
</dbReference>
<keyword evidence="3 8" id="KW-0812">Transmembrane</keyword>
<dbReference type="FunCoup" id="H2ASK4">
    <property type="interactions" value="173"/>
</dbReference>
<dbReference type="Gene3D" id="2.30.29.30">
    <property type="entry name" value="Pleckstrin-homology domain (PH domain)/Phosphotyrosine-binding domain (PTB)"/>
    <property type="match status" value="1"/>
</dbReference>
<feature type="compositionally biased region" description="Polar residues" evidence="7">
    <location>
        <begin position="100"/>
        <end position="112"/>
    </location>
</feature>
<dbReference type="RefSeq" id="XP_003956489.1">
    <property type="nucleotide sequence ID" value="XM_003956440.1"/>
</dbReference>
<dbReference type="GO" id="GO:0032366">
    <property type="term" value="P:intracellular sterol transport"/>
    <property type="evidence" value="ECO:0007669"/>
    <property type="project" value="TreeGrafter"/>
</dbReference>
<feature type="region of interest" description="Disordered" evidence="7">
    <location>
        <begin position="1"/>
        <end position="61"/>
    </location>
</feature>
<organism evidence="10 11">
    <name type="scientific">Kazachstania africana (strain ATCC 22294 / BCRC 22015 / CBS 2517 / CECT 1963 / NBRC 1671 / NRRL Y-8276)</name>
    <name type="common">Yeast</name>
    <name type="synonym">Kluyveromyces africanus</name>
    <dbReference type="NCBI Taxonomy" id="1071382"/>
    <lineage>
        <taxon>Eukaryota</taxon>
        <taxon>Fungi</taxon>
        <taxon>Dikarya</taxon>
        <taxon>Ascomycota</taxon>
        <taxon>Saccharomycotina</taxon>
        <taxon>Saccharomycetes</taxon>
        <taxon>Saccharomycetales</taxon>
        <taxon>Saccharomycetaceae</taxon>
        <taxon>Kazachstania</taxon>
    </lineage>
</organism>
<proteinExistence type="inferred from homology"/>
<feature type="region of interest" description="Disordered" evidence="7">
    <location>
        <begin position="100"/>
        <end position="158"/>
    </location>
</feature>
<dbReference type="GO" id="GO:0032541">
    <property type="term" value="C:cortical endoplasmic reticulum"/>
    <property type="evidence" value="ECO:0007669"/>
    <property type="project" value="TreeGrafter"/>
</dbReference>
<dbReference type="InterPro" id="IPR031968">
    <property type="entry name" value="VASt"/>
</dbReference>
<comment type="subcellular location">
    <subcellularLocation>
        <location evidence="6">Endomembrane system</location>
        <topology evidence="6">Single-pass membrane protein</topology>
    </subcellularLocation>
    <subcellularLocation>
        <location evidence="1">Endoplasmic reticulum membrane</location>
    </subcellularLocation>
</comment>
<feature type="compositionally biased region" description="Polar residues" evidence="7">
    <location>
        <begin position="47"/>
        <end position="61"/>
    </location>
</feature>
<dbReference type="GeneID" id="13885273"/>
<keyword evidence="5 8" id="KW-0472">Membrane</keyword>
<dbReference type="GO" id="GO:0140268">
    <property type="term" value="C:endoplasmic reticulum-plasma membrane contact site"/>
    <property type="evidence" value="ECO:0007669"/>
    <property type="project" value="TreeGrafter"/>
</dbReference>
<reference evidence="10 11" key="1">
    <citation type="journal article" date="2011" name="Proc. Natl. Acad. Sci. U.S.A.">
        <title>Evolutionary erosion of yeast sex chromosomes by mating-type switching accidents.</title>
        <authorList>
            <person name="Gordon J.L."/>
            <person name="Armisen D."/>
            <person name="Proux-Wera E."/>
            <person name="Oheigeartaigh S.S."/>
            <person name="Byrne K.P."/>
            <person name="Wolfe K.H."/>
        </authorList>
    </citation>
    <scope>NUCLEOTIDE SEQUENCE [LARGE SCALE GENOMIC DNA]</scope>
    <source>
        <strain evidence="11">ATCC 22294 / BCRC 22015 / CBS 2517 / CECT 1963 / NBRC 1671 / NRRL Y-8276</strain>
    </source>
</reference>
<dbReference type="GO" id="GO:0071561">
    <property type="term" value="C:nucleus-vacuole junction"/>
    <property type="evidence" value="ECO:0007669"/>
    <property type="project" value="EnsemblFungi"/>
</dbReference>
<evidence type="ECO:0000313" key="11">
    <source>
        <dbReference type="Proteomes" id="UP000005220"/>
    </source>
</evidence>
<keyword evidence="4 8" id="KW-1133">Transmembrane helix</keyword>
<gene>
    <name evidence="10" type="primary">KAFR0C03620</name>
    <name evidence="10" type="ORF">KAFR_0C03620</name>
</gene>
<dbReference type="GO" id="GO:0044233">
    <property type="term" value="C:mitochondria-associated endoplasmic reticulum membrane contact site"/>
    <property type="evidence" value="ECO:0007669"/>
    <property type="project" value="EnsemblFungi"/>
</dbReference>
<keyword evidence="11" id="KW-1185">Reference proteome</keyword>
<dbReference type="GO" id="GO:0120015">
    <property type="term" value="F:sterol transfer activity"/>
    <property type="evidence" value="ECO:0007669"/>
    <property type="project" value="TreeGrafter"/>
</dbReference>
<dbReference type="Pfam" id="PF02893">
    <property type="entry name" value="GRAM"/>
    <property type="match status" value="1"/>
</dbReference>
<evidence type="ECO:0000256" key="3">
    <source>
        <dbReference type="ARBA" id="ARBA00022692"/>
    </source>
</evidence>
<feature type="transmembrane region" description="Helical" evidence="8">
    <location>
        <begin position="571"/>
        <end position="590"/>
    </location>
</feature>
<evidence type="ECO:0000259" key="9">
    <source>
        <dbReference type="PROSITE" id="PS51778"/>
    </source>
</evidence>
<dbReference type="InterPro" id="IPR004182">
    <property type="entry name" value="GRAM"/>
</dbReference>
<evidence type="ECO:0000256" key="4">
    <source>
        <dbReference type="ARBA" id="ARBA00022989"/>
    </source>
</evidence>
<dbReference type="KEGG" id="kaf:KAFR_0C03620"/>
<dbReference type="PANTHER" id="PTHR23319:SF4">
    <property type="entry name" value="GRAM DOMAIN CONTAINING 1B, ISOFORM E"/>
    <property type="match status" value="1"/>
</dbReference>
<accession>H2ASK4</accession>
<dbReference type="GO" id="GO:0005789">
    <property type="term" value="C:endoplasmic reticulum membrane"/>
    <property type="evidence" value="ECO:0007669"/>
    <property type="project" value="UniProtKB-SubCell"/>
</dbReference>
<feature type="compositionally biased region" description="Polar residues" evidence="7">
    <location>
        <begin position="1"/>
        <end position="12"/>
    </location>
</feature>
<feature type="compositionally biased region" description="Basic and acidic residues" evidence="7">
    <location>
        <begin position="148"/>
        <end position="158"/>
    </location>
</feature>
<evidence type="ECO:0000256" key="2">
    <source>
        <dbReference type="ARBA" id="ARBA00006582"/>
    </source>
</evidence>
<dbReference type="PANTHER" id="PTHR23319">
    <property type="entry name" value="GRAM DOMAIN CONTAINING 1B, ISOFORM E"/>
    <property type="match status" value="1"/>
</dbReference>
<dbReference type="HOGENOM" id="CLU_015638_1_1_1"/>
<evidence type="ECO:0000313" key="10">
    <source>
        <dbReference type="EMBL" id="CCF57354.1"/>
    </source>
</evidence>
<evidence type="ECO:0000256" key="7">
    <source>
        <dbReference type="SAM" id="MobiDB-lite"/>
    </source>
</evidence>
<evidence type="ECO:0000256" key="6">
    <source>
        <dbReference type="ARBA" id="ARBA00037847"/>
    </source>
</evidence>
<dbReference type="Pfam" id="PF16016">
    <property type="entry name" value="VASt"/>
    <property type="match status" value="1"/>
</dbReference>
<feature type="compositionally biased region" description="Acidic residues" evidence="7">
    <location>
        <begin position="13"/>
        <end position="28"/>
    </location>
</feature>